<name>A0A0N5AJA5_9BILA</name>
<keyword evidence="1" id="KW-1185">Reference proteome</keyword>
<protein>
    <submittedName>
        <fullName evidence="2">Tubulin-specific chaperone A</fullName>
    </submittedName>
</protein>
<dbReference type="AlphaFoldDB" id="A0A0N5AJA5"/>
<proteinExistence type="predicted"/>
<evidence type="ECO:0000313" key="2">
    <source>
        <dbReference type="WBParaSite" id="SMUV_0000453601-mRNA-1"/>
    </source>
</evidence>
<reference evidence="2" key="1">
    <citation type="submission" date="2017-02" db="UniProtKB">
        <authorList>
            <consortium name="WormBaseParasite"/>
        </authorList>
    </citation>
    <scope>IDENTIFICATION</scope>
</reference>
<dbReference type="Proteomes" id="UP000046393">
    <property type="component" value="Unplaced"/>
</dbReference>
<dbReference type="WBParaSite" id="SMUV_0000453601-mRNA-1">
    <property type="protein sequence ID" value="SMUV_0000453601-mRNA-1"/>
    <property type="gene ID" value="SMUV_0000453601"/>
</dbReference>
<accession>A0A0N5AJA5</accession>
<evidence type="ECO:0000313" key="1">
    <source>
        <dbReference type="Proteomes" id="UP000046393"/>
    </source>
</evidence>
<sequence>MIKLKDMQEMSEITKTDGNAIIQRNEELSKARQIYKKEIVSEKEDCDDTADCVDDLMSELVIIEVKRLRGQLADSKQRVVQLGNVCCIVIQTFTTI</sequence>
<organism evidence="1 2">
    <name type="scientific">Syphacia muris</name>
    <dbReference type="NCBI Taxonomy" id="451379"/>
    <lineage>
        <taxon>Eukaryota</taxon>
        <taxon>Metazoa</taxon>
        <taxon>Ecdysozoa</taxon>
        <taxon>Nematoda</taxon>
        <taxon>Chromadorea</taxon>
        <taxon>Rhabditida</taxon>
        <taxon>Spirurina</taxon>
        <taxon>Oxyuridomorpha</taxon>
        <taxon>Oxyuroidea</taxon>
        <taxon>Oxyuridae</taxon>
        <taxon>Syphacia</taxon>
    </lineage>
</organism>